<evidence type="ECO:0000256" key="1">
    <source>
        <dbReference type="ARBA" id="ARBA00004123"/>
    </source>
</evidence>
<dbReference type="Gene3D" id="3.40.50.150">
    <property type="entry name" value="Vaccinia Virus protein VP39"/>
    <property type="match status" value="1"/>
</dbReference>
<feature type="binding site" evidence="10">
    <location>
        <position position="236"/>
    </location>
    <ligand>
        <name>S-adenosyl-L-methionine</name>
        <dbReference type="ChEBI" id="CHEBI:59789"/>
    </ligand>
</feature>
<feature type="region of interest" description="Disordered" evidence="11">
    <location>
        <begin position="1"/>
        <end position="35"/>
    </location>
</feature>
<comment type="subcellular location">
    <subcellularLocation>
        <location evidence="1">Nucleus</location>
    </subcellularLocation>
</comment>
<feature type="compositionally biased region" description="Acidic residues" evidence="11">
    <location>
        <begin position="739"/>
        <end position="748"/>
    </location>
</feature>
<feature type="compositionally biased region" description="Basic and acidic residues" evidence="11">
    <location>
        <begin position="486"/>
        <end position="495"/>
    </location>
</feature>
<evidence type="ECO:0000256" key="3">
    <source>
        <dbReference type="ARBA" id="ARBA00022555"/>
    </source>
</evidence>
<organism evidence="13 14">
    <name type="scientific">Apiotrichum porosum</name>
    <dbReference type="NCBI Taxonomy" id="105984"/>
    <lineage>
        <taxon>Eukaryota</taxon>
        <taxon>Fungi</taxon>
        <taxon>Dikarya</taxon>
        <taxon>Basidiomycota</taxon>
        <taxon>Agaricomycotina</taxon>
        <taxon>Tremellomycetes</taxon>
        <taxon>Trichosporonales</taxon>
        <taxon>Trichosporonaceae</taxon>
        <taxon>Apiotrichum</taxon>
    </lineage>
</organism>
<dbReference type="STRING" id="105984.A0A427YA53"/>
<feature type="compositionally biased region" description="Basic residues" evidence="11">
    <location>
        <begin position="1"/>
        <end position="15"/>
    </location>
</feature>
<dbReference type="GO" id="GO:0016428">
    <property type="term" value="F:tRNA (cytidine-5-)-methyltransferase activity"/>
    <property type="evidence" value="ECO:0007669"/>
    <property type="project" value="InterPro"/>
</dbReference>
<feature type="compositionally biased region" description="Polar residues" evidence="11">
    <location>
        <begin position="19"/>
        <end position="29"/>
    </location>
</feature>
<dbReference type="InterPro" id="IPR049560">
    <property type="entry name" value="MeTrfase_RsmB-F_NOP2_cat"/>
</dbReference>
<dbReference type="PANTHER" id="PTHR22808">
    <property type="entry name" value="NCL1 YEAST -RELATED NOL1/NOP2/FMU SUN DOMAIN-CONTAINING"/>
    <property type="match status" value="1"/>
</dbReference>
<feature type="region of interest" description="Disordered" evidence="11">
    <location>
        <begin position="699"/>
        <end position="748"/>
    </location>
</feature>
<evidence type="ECO:0000256" key="5">
    <source>
        <dbReference type="ARBA" id="ARBA00022679"/>
    </source>
</evidence>
<dbReference type="InterPro" id="IPR057286">
    <property type="entry name" value="PUA_NSUN2"/>
</dbReference>
<dbReference type="InterPro" id="IPR001678">
    <property type="entry name" value="MeTrfase_RsmB-F_NOP2_dom"/>
</dbReference>
<dbReference type="AlphaFoldDB" id="A0A427YA53"/>
<dbReference type="PANTHER" id="PTHR22808:SF1">
    <property type="entry name" value="RNA CYTOSINE-C(5)-METHYLTRANSFERASE NSUN2-RELATED"/>
    <property type="match status" value="1"/>
</dbReference>
<feature type="domain" description="SAM-dependent MTase RsmB/NOP-type" evidence="12">
    <location>
        <begin position="61"/>
        <end position="431"/>
    </location>
</feature>
<feature type="active site" description="Nucleophile" evidence="10">
    <location>
        <position position="312"/>
    </location>
</feature>
<sequence>MGKHGKRGGGGRGRRPASNARTQRPNGASWNDFDTESMKNKSFEEYYKAQNIVPEAEWEDFLNILRTELPTTFRVTGSREHADTINGLIKDVYVPTMQEVELEGVKYAAPKPIEWYPNQFAWEVSAPKRVVRKQPAFKTFQRFLVGETSVGNLSRQEAVSMIPPLLMDVEPHHYCLDMCAAPGSKTTQIIEALNPYHTESTGMLIANDSDYKRTHMLVHQTGGRMPTKGLIVTNLDATMIPNISLGDGETLKFDRILADVPCSGDGTMRKNLEIWSKWSPYDGASLHVIQLRILDRAMAMLKPGGRLVYSTCSFNPTENEAVVAAALNAHPGEFHIVDVADKLPALKRRPGINSWRVFSRPNDELVEHASFKEYRTAVDASAEREQDKLKGMPETCWPPANAAELNLERSLRLLPHDQNTGGFYVCVLEKKAAPEAPAANATKVEKVDIASLPTPDEVIAIDEKGSLPLKRAASPSAEAAAAPKKLRSEATKKEKRDLQFREDPFSFVDPTHAEIDVLKEWFQLQATFPENNLLVRNEYGNPLRTMYIVNDTIKKIVLNNDYTRLRMISAGVKTFIRQDSQQRTDIKCKWRVSADGISEILQHVPTESVKVARVDELRTFLEDMYPPIDKFEEPFKTDLVKADLGNMLVKFEAGEAQGGKLTLPLYLPVWKAKHSMSLLVDKQEKSVLSERTFGEDICKPAPKSTLPGGTPALPSGAVTPVEGTATPAEGTETPVENPVVDEEAALNA</sequence>
<dbReference type="Pfam" id="PF01189">
    <property type="entry name" value="Methyltr_RsmB-F"/>
    <property type="match status" value="1"/>
</dbReference>
<evidence type="ECO:0000313" key="13">
    <source>
        <dbReference type="EMBL" id="RSH88040.1"/>
    </source>
</evidence>
<comment type="similarity">
    <text evidence="2 10">Belongs to the class I-like SAM-binding methyltransferase superfamily. RsmB/NOP family.</text>
</comment>
<dbReference type="InterPro" id="IPR023270">
    <property type="entry name" value="RCMT_NCL1"/>
</dbReference>
<feature type="region of interest" description="Disordered" evidence="11">
    <location>
        <begin position="472"/>
        <end position="495"/>
    </location>
</feature>
<protein>
    <recommendedName>
        <fullName evidence="12">SAM-dependent MTase RsmB/NOP-type domain-containing protein</fullName>
    </recommendedName>
</protein>
<evidence type="ECO:0000256" key="10">
    <source>
        <dbReference type="PROSITE-ProRule" id="PRU01023"/>
    </source>
</evidence>
<evidence type="ECO:0000256" key="11">
    <source>
        <dbReference type="SAM" id="MobiDB-lite"/>
    </source>
</evidence>
<keyword evidence="4 10" id="KW-0489">Methyltransferase</keyword>
<keyword evidence="6 10" id="KW-0949">S-adenosyl-L-methionine</keyword>
<dbReference type="Proteomes" id="UP000279236">
    <property type="component" value="Unassembled WGS sequence"/>
</dbReference>
<gene>
    <name evidence="13" type="ORF">EHS24_000565</name>
</gene>
<keyword evidence="7" id="KW-0819">tRNA processing</keyword>
<keyword evidence="3" id="KW-0820">tRNA-binding</keyword>
<dbReference type="InterPro" id="IPR023267">
    <property type="entry name" value="RCMT"/>
</dbReference>
<dbReference type="PRINTS" id="PR02011">
    <property type="entry name" value="RCMTNCL1"/>
</dbReference>
<dbReference type="GO" id="GO:0000049">
    <property type="term" value="F:tRNA binding"/>
    <property type="evidence" value="ECO:0007669"/>
    <property type="project" value="UniProtKB-KW"/>
</dbReference>
<feature type="binding site" evidence="10">
    <location>
        <begin position="179"/>
        <end position="185"/>
    </location>
    <ligand>
        <name>S-adenosyl-L-methionine</name>
        <dbReference type="ChEBI" id="CHEBI:59789"/>
    </ligand>
</feature>
<dbReference type="PROSITE" id="PS01153">
    <property type="entry name" value="NOL1_NOP2_SUN"/>
    <property type="match status" value="1"/>
</dbReference>
<feature type="binding site" evidence="10">
    <location>
        <position position="259"/>
    </location>
    <ligand>
        <name>S-adenosyl-L-methionine</name>
        <dbReference type="ChEBI" id="CHEBI:59789"/>
    </ligand>
</feature>
<feature type="compositionally biased region" description="Low complexity" evidence="11">
    <location>
        <begin position="472"/>
        <end position="483"/>
    </location>
</feature>
<dbReference type="GO" id="GO:0005634">
    <property type="term" value="C:nucleus"/>
    <property type="evidence" value="ECO:0007669"/>
    <property type="project" value="UniProtKB-SubCell"/>
</dbReference>
<dbReference type="SUPFAM" id="SSF53335">
    <property type="entry name" value="S-adenosyl-L-methionine-dependent methyltransferases"/>
    <property type="match status" value="1"/>
</dbReference>
<keyword evidence="5 10" id="KW-0808">Transferase</keyword>
<dbReference type="Pfam" id="PF25378">
    <property type="entry name" value="PUA_NSUN2"/>
    <property type="match status" value="1"/>
</dbReference>
<dbReference type="PROSITE" id="PS51686">
    <property type="entry name" value="SAM_MT_RSMB_NOP"/>
    <property type="match status" value="1"/>
</dbReference>
<reference evidence="13 14" key="1">
    <citation type="submission" date="2018-11" db="EMBL/GenBank/DDBJ databases">
        <title>Genome sequence of Apiotrichum porosum DSM 27194.</title>
        <authorList>
            <person name="Aliyu H."/>
            <person name="Gorte O."/>
            <person name="Ochsenreither K."/>
        </authorList>
    </citation>
    <scope>NUCLEOTIDE SEQUENCE [LARGE SCALE GENOMIC DNA]</scope>
    <source>
        <strain evidence="13 14">DSM 27194</strain>
    </source>
</reference>
<dbReference type="GO" id="GO:0005737">
    <property type="term" value="C:cytoplasm"/>
    <property type="evidence" value="ECO:0007669"/>
    <property type="project" value="TreeGrafter"/>
</dbReference>
<feature type="binding site" evidence="10">
    <location>
        <position position="208"/>
    </location>
    <ligand>
        <name>S-adenosyl-L-methionine</name>
        <dbReference type="ChEBI" id="CHEBI:59789"/>
    </ligand>
</feature>
<keyword evidence="14" id="KW-1185">Reference proteome</keyword>
<comment type="caution">
    <text evidence="13">The sequence shown here is derived from an EMBL/GenBank/DDBJ whole genome shotgun (WGS) entry which is preliminary data.</text>
</comment>
<evidence type="ECO:0000256" key="9">
    <source>
        <dbReference type="ARBA" id="ARBA00023242"/>
    </source>
</evidence>
<name>A0A427YA53_9TREE</name>
<dbReference type="Pfam" id="PF25376">
    <property type="entry name" value="Pre-PUA_NSUN2"/>
    <property type="match status" value="1"/>
</dbReference>
<feature type="compositionally biased region" description="Low complexity" evidence="11">
    <location>
        <begin position="721"/>
        <end position="736"/>
    </location>
</feature>
<proteinExistence type="inferred from homology"/>
<accession>A0A427YA53</accession>
<dbReference type="GO" id="GO:0030488">
    <property type="term" value="P:tRNA methylation"/>
    <property type="evidence" value="ECO:0007669"/>
    <property type="project" value="TreeGrafter"/>
</dbReference>
<dbReference type="GeneID" id="39585108"/>
<keyword evidence="8 10" id="KW-0694">RNA-binding</keyword>
<evidence type="ECO:0000259" key="12">
    <source>
        <dbReference type="PROSITE" id="PS51686"/>
    </source>
</evidence>
<dbReference type="InterPro" id="IPR029063">
    <property type="entry name" value="SAM-dependent_MTases_sf"/>
</dbReference>
<dbReference type="InterPro" id="IPR018314">
    <property type="entry name" value="RsmB/NOL1/NOP2-like_CS"/>
</dbReference>
<keyword evidence="9" id="KW-0539">Nucleus</keyword>
<dbReference type="EMBL" id="RSCE01000001">
    <property type="protein sequence ID" value="RSH88040.1"/>
    <property type="molecule type" value="Genomic_DNA"/>
</dbReference>
<evidence type="ECO:0000256" key="4">
    <source>
        <dbReference type="ARBA" id="ARBA00022603"/>
    </source>
</evidence>
<dbReference type="RefSeq" id="XP_028480248.1">
    <property type="nucleotide sequence ID" value="XM_028616391.1"/>
</dbReference>
<evidence type="ECO:0000256" key="6">
    <source>
        <dbReference type="ARBA" id="ARBA00022691"/>
    </source>
</evidence>
<dbReference type="PRINTS" id="PR02008">
    <property type="entry name" value="RCMTFAMILY"/>
</dbReference>
<evidence type="ECO:0000256" key="8">
    <source>
        <dbReference type="ARBA" id="ARBA00022884"/>
    </source>
</evidence>
<evidence type="ECO:0000256" key="2">
    <source>
        <dbReference type="ARBA" id="ARBA00007494"/>
    </source>
</evidence>
<evidence type="ECO:0000313" key="14">
    <source>
        <dbReference type="Proteomes" id="UP000279236"/>
    </source>
</evidence>
<evidence type="ECO:0000256" key="7">
    <source>
        <dbReference type="ARBA" id="ARBA00022694"/>
    </source>
</evidence>
<dbReference type="InterPro" id="IPR057285">
    <property type="entry name" value="Pre-PUA_NSUN2"/>
</dbReference>
<dbReference type="OrthoDB" id="6093671at2759"/>